<evidence type="ECO:0000313" key="3">
    <source>
        <dbReference type="Proteomes" id="UP001212997"/>
    </source>
</evidence>
<sequence>MVCARNYGLAHSIRDIYLKILPNRGYTRHPYDPEDDSSIAMQHRINHLTVLIRSLLPGSSDASAVSERLQLLLEGDSEEEETVTLSVSRLRRMAISADNHDHVWSQGIVTPYQYNVGDLGYVPEGKSFESFVVLCNVITDGKLSLGLDHLATGWQSTWVNGFINRQRLDSFLYPPNISGWQVVLPPGGQQDIQIVHEASVSSVSLAWGFLLDEGKKLARTHNVDPQDLILVTRVGTDQRFNLKDLGALGFHHIHPAANQRPGFGNSAFGHPNTRPGFGFPGPQMGGRPQHPGHFGMGFPHQQPMPVILYLFTSPEKSHESVWSESPMYQPSSQAPPTRAKFISSFRG</sequence>
<organism evidence="2 3">
    <name type="scientific">Meripilus lineatus</name>
    <dbReference type="NCBI Taxonomy" id="2056292"/>
    <lineage>
        <taxon>Eukaryota</taxon>
        <taxon>Fungi</taxon>
        <taxon>Dikarya</taxon>
        <taxon>Basidiomycota</taxon>
        <taxon>Agaricomycotina</taxon>
        <taxon>Agaricomycetes</taxon>
        <taxon>Polyporales</taxon>
        <taxon>Meripilaceae</taxon>
        <taxon>Meripilus</taxon>
    </lineage>
</organism>
<protein>
    <submittedName>
        <fullName evidence="2">Uncharacterized protein</fullName>
    </submittedName>
</protein>
<gene>
    <name evidence="2" type="ORF">NLI96_g6549</name>
</gene>
<dbReference type="EMBL" id="JANAWD010000242">
    <property type="protein sequence ID" value="KAJ3483091.1"/>
    <property type="molecule type" value="Genomic_DNA"/>
</dbReference>
<evidence type="ECO:0000256" key="1">
    <source>
        <dbReference type="SAM" id="MobiDB-lite"/>
    </source>
</evidence>
<proteinExistence type="predicted"/>
<accession>A0AAD5YCV1</accession>
<evidence type="ECO:0000313" key="2">
    <source>
        <dbReference type="EMBL" id="KAJ3483091.1"/>
    </source>
</evidence>
<comment type="caution">
    <text evidence="2">The sequence shown here is derived from an EMBL/GenBank/DDBJ whole genome shotgun (WGS) entry which is preliminary data.</text>
</comment>
<dbReference type="Proteomes" id="UP001212997">
    <property type="component" value="Unassembled WGS sequence"/>
</dbReference>
<feature type="region of interest" description="Disordered" evidence="1">
    <location>
        <begin position="322"/>
        <end position="347"/>
    </location>
</feature>
<dbReference type="AlphaFoldDB" id="A0AAD5YCV1"/>
<reference evidence="2" key="1">
    <citation type="submission" date="2022-07" db="EMBL/GenBank/DDBJ databases">
        <title>Genome Sequence of Physisporinus lineatus.</title>
        <authorList>
            <person name="Buettner E."/>
        </authorList>
    </citation>
    <scope>NUCLEOTIDE SEQUENCE</scope>
    <source>
        <strain evidence="2">VT162</strain>
    </source>
</reference>
<keyword evidence="3" id="KW-1185">Reference proteome</keyword>
<name>A0AAD5YCV1_9APHY</name>
<feature type="compositionally biased region" description="Polar residues" evidence="1">
    <location>
        <begin position="322"/>
        <end position="335"/>
    </location>
</feature>